<protein>
    <recommendedName>
        <fullName evidence="3">DUF4202 domain-containing protein</fullName>
    </recommendedName>
</protein>
<dbReference type="InterPro" id="IPR025255">
    <property type="entry name" value="DUF4202"/>
</dbReference>
<evidence type="ECO:0000313" key="2">
    <source>
        <dbReference type="Proteomes" id="UP001500021"/>
    </source>
</evidence>
<reference evidence="2" key="1">
    <citation type="journal article" date="2019" name="Int. J. Syst. Evol. Microbiol.">
        <title>The Global Catalogue of Microorganisms (GCM) 10K type strain sequencing project: providing services to taxonomists for standard genome sequencing and annotation.</title>
        <authorList>
            <consortium name="The Broad Institute Genomics Platform"/>
            <consortium name="The Broad Institute Genome Sequencing Center for Infectious Disease"/>
            <person name="Wu L."/>
            <person name="Ma J."/>
        </authorList>
    </citation>
    <scope>NUCLEOTIDE SEQUENCE [LARGE SCALE GENOMIC DNA]</scope>
    <source>
        <strain evidence="2">JCM 15608</strain>
    </source>
</reference>
<gene>
    <name evidence="1" type="ORF">GCM10009111_26420</name>
</gene>
<dbReference type="Proteomes" id="UP001500021">
    <property type="component" value="Unassembled WGS sequence"/>
</dbReference>
<sequence>MTTQLAKVLSAIDSINAQDPNQIIFNDVSTPKELAYSQQMSACLAQYWPDANELLKIAVHAQHIQRWQLKRSDYPEGKAGYYSWRIAQGKHHAQLTMALMLEQGYSDEQAQICGAIIRKENLKSNSDTQTLEDVACLVFLSHYFDEFAATYIAQDNEAKVVRIVKLTWGKMSEQAHNIALSLTLPEHLAALVAKALN</sequence>
<comment type="caution">
    <text evidence="1">The sequence shown here is derived from an EMBL/GenBank/DDBJ whole genome shotgun (WGS) entry which is preliminary data.</text>
</comment>
<name>A0ABP3WJG2_9GAMM</name>
<organism evidence="1 2">
    <name type="scientific">Colwellia asteriadis</name>
    <dbReference type="NCBI Taxonomy" id="517723"/>
    <lineage>
        <taxon>Bacteria</taxon>
        <taxon>Pseudomonadati</taxon>
        <taxon>Pseudomonadota</taxon>
        <taxon>Gammaproteobacteria</taxon>
        <taxon>Alteromonadales</taxon>
        <taxon>Colwelliaceae</taxon>
        <taxon>Colwellia</taxon>
    </lineage>
</organism>
<keyword evidence="2" id="KW-1185">Reference proteome</keyword>
<evidence type="ECO:0000313" key="1">
    <source>
        <dbReference type="EMBL" id="GAA0820635.1"/>
    </source>
</evidence>
<dbReference type="RefSeq" id="WP_343818020.1">
    <property type="nucleotide sequence ID" value="NZ_BAAAFA010000009.1"/>
</dbReference>
<dbReference type="Pfam" id="PF13875">
    <property type="entry name" value="DUF4202"/>
    <property type="match status" value="1"/>
</dbReference>
<dbReference type="EMBL" id="BAAAFA010000009">
    <property type="protein sequence ID" value="GAA0820635.1"/>
    <property type="molecule type" value="Genomic_DNA"/>
</dbReference>
<proteinExistence type="predicted"/>
<dbReference type="PANTHER" id="PTHR41729">
    <property type="entry name" value="GLUTAMYL-TRNA SYNTHETASE"/>
    <property type="match status" value="1"/>
</dbReference>
<accession>A0ABP3WJG2</accession>
<evidence type="ECO:0008006" key="3">
    <source>
        <dbReference type="Google" id="ProtNLM"/>
    </source>
</evidence>
<dbReference type="PANTHER" id="PTHR41729:SF1">
    <property type="entry name" value="GLUTAMYL-TRNA SYNTHETASE"/>
    <property type="match status" value="1"/>
</dbReference>